<protein>
    <submittedName>
        <fullName evidence="3">Uncharacterized protein</fullName>
    </submittedName>
</protein>
<dbReference type="PANTHER" id="PTHR11926:SF1498">
    <property type="entry name" value="GLYCOSYLTRANSFERASE"/>
    <property type="match status" value="1"/>
</dbReference>
<dbReference type="Gene3D" id="3.40.50.2000">
    <property type="entry name" value="Glycogen Phosphorylase B"/>
    <property type="match status" value="1"/>
</dbReference>
<evidence type="ECO:0000313" key="3">
    <source>
        <dbReference type="EMBL" id="CAK9309186.1"/>
    </source>
</evidence>
<organism evidence="3 4">
    <name type="scientific">Citrullus colocynthis</name>
    <name type="common">colocynth</name>
    <dbReference type="NCBI Taxonomy" id="252529"/>
    <lineage>
        <taxon>Eukaryota</taxon>
        <taxon>Viridiplantae</taxon>
        <taxon>Streptophyta</taxon>
        <taxon>Embryophyta</taxon>
        <taxon>Tracheophyta</taxon>
        <taxon>Spermatophyta</taxon>
        <taxon>Magnoliopsida</taxon>
        <taxon>eudicotyledons</taxon>
        <taxon>Gunneridae</taxon>
        <taxon>Pentapetalae</taxon>
        <taxon>rosids</taxon>
        <taxon>fabids</taxon>
        <taxon>Cucurbitales</taxon>
        <taxon>Cucurbitaceae</taxon>
        <taxon>Benincaseae</taxon>
        <taxon>Citrullus</taxon>
    </lineage>
</organism>
<keyword evidence="2" id="KW-1133">Transmembrane helix</keyword>
<dbReference type="SUPFAM" id="SSF53756">
    <property type="entry name" value="UDP-Glycosyltransferase/glycogen phosphorylase"/>
    <property type="match status" value="1"/>
</dbReference>
<accession>A0ABP0XQF1</accession>
<comment type="similarity">
    <text evidence="1">Belongs to the UDP-glycosyltransferase family.</text>
</comment>
<reference evidence="3 4" key="1">
    <citation type="submission" date="2024-03" db="EMBL/GenBank/DDBJ databases">
        <authorList>
            <person name="Gkanogiannis A."/>
            <person name="Becerra Lopez-Lavalle L."/>
        </authorList>
    </citation>
    <scope>NUCLEOTIDE SEQUENCE [LARGE SCALE GENOMIC DNA]</scope>
</reference>
<dbReference type="EMBL" id="OZ021735">
    <property type="protein sequence ID" value="CAK9309186.1"/>
    <property type="molecule type" value="Genomic_DNA"/>
</dbReference>
<keyword evidence="2" id="KW-0472">Membrane</keyword>
<keyword evidence="4" id="KW-1185">Reference proteome</keyword>
<name>A0ABP0XQF1_9ROSI</name>
<evidence type="ECO:0000256" key="1">
    <source>
        <dbReference type="ARBA" id="ARBA00009995"/>
    </source>
</evidence>
<keyword evidence="2" id="KW-0812">Transmembrane</keyword>
<sequence length="137" mass="14907">MDYSVSKNDKPHAVCIPYSAQGHITSMLNLAKLLHHRDFQFKTIPDGLSYSEANSTQDIPTFCESITKNCSAPLCDLISQLNLIASASIAIPPVSCLVSDATMFFSVLVANQFKIPYALFFTGSACGYLVIHNILSS</sequence>
<feature type="transmembrane region" description="Helical" evidence="2">
    <location>
        <begin position="115"/>
        <end position="135"/>
    </location>
</feature>
<gene>
    <name evidence="3" type="ORF">CITCOLO1_LOCUS728</name>
</gene>
<proteinExistence type="inferred from homology"/>
<dbReference type="Proteomes" id="UP001642487">
    <property type="component" value="Chromosome 1"/>
</dbReference>
<evidence type="ECO:0000313" key="4">
    <source>
        <dbReference type="Proteomes" id="UP001642487"/>
    </source>
</evidence>
<evidence type="ECO:0000256" key="2">
    <source>
        <dbReference type="SAM" id="Phobius"/>
    </source>
</evidence>
<dbReference type="PANTHER" id="PTHR11926">
    <property type="entry name" value="GLUCOSYL/GLUCURONOSYL TRANSFERASES"/>
    <property type="match status" value="1"/>
</dbReference>